<protein>
    <recommendedName>
        <fullName evidence="4">Subtilisin inhibitor-like</fullName>
    </recommendedName>
</protein>
<evidence type="ECO:0008006" key="4">
    <source>
        <dbReference type="Google" id="ProtNLM"/>
    </source>
</evidence>
<proteinExistence type="predicted"/>
<dbReference type="EMBL" id="PVTI01000029">
    <property type="protein sequence ID" value="PRY52943.1"/>
    <property type="molecule type" value="Genomic_DNA"/>
</dbReference>
<evidence type="ECO:0000313" key="2">
    <source>
        <dbReference type="EMBL" id="PRY52943.1"/>
    </source>
</evidence>
<sequence length="139" mass="14564">MPWRTSRVRVAVASVAVLGLATGCAGRGSTQDEAVGNVATRFLAAASSAPDGACAFLAPATVETLQSDGEDCASAMQEVAPDGDPTSEPEVEVYGREAMVRWDGQTLFLSRFDDGWRVTAAGCESRGDDLPYDCTVEGR</sequence>
<dbReference type="Proteomes" id="UP000237822">
    <property type="component" value="Unassembled WGS sequence"/>
</dbReference>
<keyword evidence="1" id="KW-0732">Signal</keyword>
<evidence type="ECO:0000256" key="1">
    <source>
        <dbReference type="SAM" id="SignalP"/>
    </source>
</evidence>
<name>A0A2T0U4U5_9MICO</name>
<evidence type="ECO:0000313" key="3">
    <source>
        <dbReference type="Proteomes" id="UP000237822"/>
    </source>
</evidence>
<dbReference type="PROSITE" id="PS51257">
    <property type="entry name" value="PROKAR_LIPOPROTEIN"/>
    <property type="match status" value="1"/>
</dbReference>
<accession>A0A2T0U4U5</accession>
<keyword evidence="3" id="KW-1185">Reference proteome</keyword>
<organism evidence="2 3">
    <name type="scientific">Knoellia remsis</name>
    <dbReference type="NCBI Taxonomy" id="407159"/>
    <lineage>
        <taxon>Bacteria</taxon>
        <taxon>Bacillati</taxon>
        <taxon>Actinomycetota</taxon>
        <taxon>Actinomycetes</taxon>
        <taxon>Micrococcales</taxon>
        <taxon>Intrasporangiaceae</taxon>
        <taxon>Knoellia</taxon>
    </lineage>
</organism>
<dbReference type="AlphaFoldDB" id="A0A2T0U4U5"/>
<dbReference type="RefSeq" id="WP_218279283.1">
    <property type="nucleotide sequence ID" value="NZ_PVTI01000029.1"/>
</dbReference>
<feature type="chain" id="PRO_5015718203" description="Subtilisin inhibitor-like" evidence="1">
    <location>
        <begin position="26"/>
        <end position="139"/>
    </location>
</feature>
<comment type="caution">
    <text evidence="2">The sequence shown here is derived from an EMBL/GenBank/DDBJ whole genome shotgun (WGS) entry which is preliminary data.</text>
</comment>
<gene>
    <name evidence="2" type="ORF">BCF74_12914</name>
</gene>
<reference evidence="2 3" key="1">
    <citation type="submission" date="2018-03" db="EMBL/GenBank/DDBJ databases">
        <title>Genomic Encyclopedia of Archaeal and Bacterial Type Strains, Phase II (KMG-II): from individual species to whole genera.</title>
        <authorList>
            <person name="Goeker M."/>
        </authorList>
    </citation>
    <scope>NUCLEOTIDE SEQUENCE [LARGE SCALE GENOMIC DNA]</scope>
    <source>
        <strain evidence="2 3">ATCC BAA-1496</strain>
    </source>
</reference>
<feature type="signal peptide" evidence="1">
    <location>
        <begin position="1"/>
        <end position="25"/>
    </location>
</feature>